<accession>A0AAW0BYY2</accession>
<dbReference type="AlphaFoldDB" id="A0AAW0BYY2"/>
<dbReference type="Proteomes" id="UP001362999">
    <property type="component" value="Unassembled WGS sequence"/>
</dbReference>
<organism evidence="1 2">
    <name type="scientific">Favolaschia claudopus</name>
    <dbReference type="NCBI Taxonomy" id="2862362"/>
    <lineage>
        <taxon>Eukaryota</taxon>
        <taxon>Fungi</taxon>
        <taxon>Dikarya</taxon>
        <taxon>Basidiomycota</taxon>
        <taxon>Agaricomycotina</taxon>
        <taxon>Agaricomycetes</taxon>
        <taxon>Agaricomycetidae</taxon>
        <taxon>Agaricales</taxon>
        <taxon>Marasmiineae</taxon>
        <taxon>Mycenaceae</taxon>
        <taxon>Favolaschia</taxon>
    </lineage>
</organism>
<name>A0AAW0BYY2_9AGAR</name>
<evidence type="ECO:0000313" key="1">
    <source>
        <dbReference type="EMBL" id="KAK7031865.1"/>
    </source>
</evidence>
<reference evidence="1 2" key="1">
    <citation type="journal article" date="2024" name="J Genomics">
        <title>Draft genome sequencing and assembly of Favolaschia claudopus CIRM-BRFM 2984 isolated from oak limbs.</title>
        <authorList>
            <person name="Navarro D."/>
            <person name="Drula E."/>
            <person name="Chaduli D."/>
            <person name="Cazenave R."/>
            <person name="Ahrendt S."/>
            <person name="Wang J."/>
            <person name="Lipzen A."/>
            <person name="Daum C."/>
            <person name="Barry K."/>
            <person name="Grigoriev I.V."/>
            <person name="Favel A."/>
            <person name="Rosso M.N."/>
            <person name="Martin F."/>
        </authorList>
    </citation>
    <scope>NUCLEOTIDE SEQUENCE [LARGE SCALE GENOMIC DNA]</scope>
    <source>
        <strain evidence="1 2">CIRM-BRFM 2984</strain>
    </source>
</reference>
<evidence type="ECO:0000313" key="2">
    <source>
        <dbReference type="Proteomes" id="UP001362999"/>
    </source>
</evidence>
<sequence>MFPLNKTPCWRKGGFLNSSFFYSMAEYKSSSRATTMRLYASLAFVGQICDPDSKIWSWLPAACSVDLSQAAQAVSWDKQSKYASICKLFWSRDDLLAPGHYLLATPFANPSTRYARLRDSPSVLVGILPASTPVTAAPIPSSPATSPRRVFDFESGLFRCFYGPSRISLSRQRDRRTGCFGSAALPASPIRPRPPSLLAAAVGPFSCLRLAAPASFILVGVADTARDTDEALHASHGESGWHPRPLRSAAFRVNASAADATSLCLTVCRHPDLLKFAISMYKYPLFLSHSLFHYDFQDPSSLPDAHRNPSIPLKLPPRDPFPPAANANLGRTIQCVLRAHHIQASLVYDWVVSVITAPESHSLRYDSEVDTHIELASQQLASSWYK</sequence>
<protein>
    <submittedName>
        <fullName evidence="1">Uncharacterized protein</fullName>
    </submittedName>
</protein>
<comment type="caution">
    <text evidence="1">The sequence shown here is derived from an EMBL/GenBank/DDBJ whole genome shotgun (WGS) entry which is preliminary data.</text>
</comment>
<gene>
    <name evidence="1" type="ORF">R3P38DRAFT_3265832</name>
</gene>
<dbReference type="EMBL" id="JAWWNJ010000024">
    <property type="protein sequence ID" value="KAK7031865.1"/>
    <property type="molecule type" value="Genomic_DNA"/>
</dbReference>
<keyword evidence="2" id="KW-1185">Reference proteome</keyword>
<proteinExistence type="predicted"/>